<name>A0AAP0RFQ7_LIQFO</name>
<feature type="domain" description="Rit1 DUSP-like" evidence="1">
    <location>
        <begin position="408"/>
        <end position="517"/>
    </location>
</feature>
<gene>
    <name evidence="3" type="ORF">L1049_023197</name>
</gene>
<dbReference type="PANTHER" id="PTHR31811">
    <property type="entry name" value="TRNA A64-2'-O-RIBOSYLPHOSPHATE TRANSFERASE"/>
    <property type="match status" value="1"/>
</dbReference>
<dbReference type="InterPro" id="IPR033449">
    <property type="entry name" value="Rit1_N"/>
</dbReference>
<accession>A0AAP0RFQ7</accession>
<dbReference type="InterPro" id="IPR007306">
    <property type="entry name" value="Rit1"/>
</dbReference>
<protein>
    <recommendedName>
        <fullName evidence="5">Initiator tRNA phosphoribosyl transferase family protein</fullName>
    </recommendedName>
</protein>
<dbReference type="GO" id="GO:0043399">
    <property type="term" value="F:tRNA adenosine(64)-2'-O-ribosylphosphate transferase activity"/>
    <property type="evidence" value="ECO:0007669"/>
    <property type="project" value="InterPro"/>
</dbReference>
<dbReference type="PIRSF" id="PIRSF007747">
    <property type="entry name" value="Ribosyl_Ptfrase"/>
    <property type="match status" value="1"/>
</dbReference>
<dbReference type="GO" id="GO:0019988">
    <property type="term" value="P:charged-tRNA amino acid modification"/>
    <property type="evidence" value="ECO:0007669"/>
    <property type="project" value="InterPro"/>
</dbReference>
<dbReference type="Pfam" id="PF04179">
    <property type="entry name" value="Init_tRNA_PT"/>
    <property type="match status" value="1"/>
</dbReference>
<proteinExistence type="predicted"/>
<dbReference type="Pfam" id="PF17184">
    <property type="entry name" value="Rit1_C"/>
    <property type="match status" value="1"/>
</dbReference>
<dbReference type="InterPro" id="IPR033421">
    <property type="entry name" value="Rit1_DUSP-like"/>
</dbReference>
<reference evidence="3 4" key="1">
    <citation type="journal article" date="2024" name="Plant J.">
        <title>Genome sequences and population genomics reveal climatic adaptation and genomic divergence between two closely related sweetgum species.</title>
        <authorList>
            <person name="Xu W.Q."/>
            <person name="Ren C.Q."/>
            <person name="Zhang X.Y."/>
            <person name="Comes H.P."/>
            <person name="Liu X.H."/>
            <person name="Li Y.G."/>
            <person name="Kettle C.J."/>
            <person name="Jalonen R."/>
            <person name="Gaisberger H."/>
            <person name="Ma Y.Z."/>
            <person name="Qiu Y.X."/>
        </authorList>
    </citation>
    <scope>NUCLEOTIDE SEQUENCE [LARGE SCALE GENOMIC DNA]</scope>
    <source>
        <strain evidence="3">Hangzhou</strain>
    </source>
</reference>
<feature type="domain" description="Rit1 N-terminal" evidence="2">
    <location>
        <begin position="15"/>
        <end position="307"/>
    </location>
</feature>
<evidence type="ECO:0000259" key="1">
    <source>
        <dbReference type="Pfam" id="PF04179"/>
    </source>
</evidence>
<dbReference type="InterPro" id="IPR029021">
    <property type="entry name" value="Prot-tyrosine_phosphatase-like"/>
</dbReference>
<keyword evidence="4" id="KW-1185">Reference proteome</keyword>
<comment type="caution">
    <text evidence="3">The sequence shown here is derived from an EMBL/GenBank/DDBJ whole genome shotgun (WGS) entry which is preliminary data.</text>
</comment>
<dbReference type="GO" id="GO:0005737">
    <property type="term" value="C:cytoplasm"/>
    <property type="evidence" value="ECO:0007669"/>
    <property type="project" value="TreeGrafter"/>
</dbReference>
<evidence type="ECO:0000313" key="3">
    <source>
        <dbReference type="EMBL" id="KAK9275923.1"/>
    </source>
</evidence>
<evidence type="ECO:0008006" key="5">
    <source>
        <dbReference type="Google" id="ProtNLM"/>
    </source>
</evidence>
<dbReference type="EMBL" id="JBBPBK010000011">
    <property type="protein sequence ID" value="KAK9275923.1"/>
    <property type="molecule type" value="Genomic_DNA"/>
</dbReference>
<dbReference type="Proteomes" id="UP001415857">
    <property type="component" value="Unassembled WGS sequence"/>
</dbReference>
<dbReference type="AlphaFoldDB" id="A0AAP0RFQ7"/>
<organism evidence="3 4">
    <name type="scientific">Liquidambar formosana</name>
    <name type="common">Formosan gum</name>
    <dbReference type="NCBI Taxonomy" id="63359"/>
    <lineage>
        <taxon>Eukaryota</taxon>
        <taxon>Viridiplantae</taxon>
        <taxon>Streptophyta</taxon>
        <taxon>Embryophyta</taxon>
        <taxon>Tracheophyta</taxon>
        <taxon>Spermatophyta</taxon>
        <taxon>Magnoliopsida</taxon>
        <taxon>eudicotyledons</taxon>
        <taxon>Gunneridae</taxon>
        <taxon>Pentapetalae</taxon>
        <taxon>Saxifragales</taxon>
        <taxon>Altingiaceae</taxon>
        <taxon>Liquidambar</taxon>
    </lineage>
</organism>
<sequence length="526" mass="58836">MENERLSIYRAARSIKRKDNSLYNALRSIYEDSIFVGEISQLWPDLPLLANLRCGLWYSPNFHSTCYFKSTDGHTNNWSFNTSRLNLHVALLAGQKGGCIIVDSTRKGKRFPDSMSKTIPIWTCVLNRSIFNYLNKLREIGPAMDEQESNTSYQHVVSTRQVPLDWDCSLHLPLWVSETEKAAIGDRLEEWTKQLEGSGADIASLALSLKKPLRPLWISQKTVIWLNEVPEYDSWDFTPIILVSASSSIGITQHRTTSEFSWNYIPGAGDDEESWARGLSPNLFWNHAYDLINAGPDLFNQKVADIIEKDRVYRAQRGQNAPQISVKPLKLLGSTDHLSDEASPQYFGISNFKTIVKSSDEDCTISWLGSTNLAVGATQLAANVSNVNCILNCDKDSVSVCLSDAEAYLHLPILNSKLDRFSLLNYLPSAVNYAKLNLSKGKTLLVCCDNGEDISVCVCLAIVTSLFDDGGTFDDGKSFSDTCITKWEMRRRLIFICQFATNARPSRGNLKQVFSFLSGGRIASVS</sequence>
<dbReference type="Gene3D" id="3.90.190.10">
    <property type="entry name" value="Protein tyrosine phosphatase superfamily"/>
    <property type="match status" value="1"/>
</dbReference>
<dbReference type="PANTHER" id="PTHR31811:SF0">
    <property type="entry name" value="TRNA A64-2'-O-RIBOSYLPHOSPHATE TRANSFERASE"/>
    <property type="match status" value="1"/>
</dbReference>
<evidence type="ECO:0000259" key="2">
    <source>
        <dbReference type="Pfam" id="PF17184"/>
    </source>
</evidence>
<evidence type="ECO:0000313" key="4">
    <source>
        <dbReference type="Proteomes" id="UP001415857"/>
    </source>
</evidence>